<dbReference type="Proteomes" id="UP000054560">
    <property type="component" value="Unassembled WGS sequence"/>
</dbReference>
<evidence type="ECO:0000313" key="3">
    <source>
        <dbReference type="Proteomes" id="UP000054560"/>
    </source>
</evidence>
<dbReference type="RefSeq" id="XP_014160190.1">
    <property type="nucleotide sequence ID" value="XM_014304715.1"/>
</dbReference>
<dbReference type="AlphaFoldDB" id="A0A0L0GDG1"/>
<accession>A0A0L0GDG1</accession>
<dbReference type="GeneID" id="25902054"/>
<feature type="region of interest" description="Disordered" evidence="1">
    <location>
        <begin position="1"/>
        <end position="104"/>
    </location>
</feature>
<name>A0A0L0GDG1_9EUKA</name>
<dbReference type="EMBL" id="KQ241659">
    <property type="protein sequence ID" value="KNC86288.1"/>
    <property type="molecule type" value="Genomic_DNA"/>
</dbReference>
<evidence type="ECO:0000313" key="2">
    <source>
        <dbReference type="EMBL" id="KNC86288.1"/>
    </source>
</evidence>
<protein>
    <submittedName>
        <fullName evidence="2">Uncharacterized protein</fullName>
    </submittedName>
</protein>
<proteinExistence type="predicted"/>
<sequence length="190" mass="20649">MAEYTQQSAPTPSTGHMYKAAQIAHTTPFKQQPQTTRTVHTGEPKHSPQTAQTLPKEHARGHGGLFGGHRRRTVTTRKQTRDQPSLEGTEHAHGADGACDSSQTHLQGVGASVLSYPQSALNGNVGRRKRGAKVDADVAKHLFEDKYSNHQGSRIRLGTTAREMYSAVQQGSAVDFSALEYKIHASRIGN</sequence>
<feature type="compositionally biased region" description="Polar residues" evidence="1">
    <location>
        <begin position="24"/>
        <end position="39"/>
    </location>
</feature>
<reference evidence="2 3" key="1">
    <citation type="submission" date="2011-02" db="EMBL/GenBank/DDBJ databases">
        <title>The Genome Sequence of Sphaeroforma arctica JP610.</title>
        <authorList>
            <consortium name="The Broad Institute Genome Sequencing Platform"/>
            <person name="Russ C."/>
            <person name="Cuomo C."/>
            <person name="Young S.K."/>
            <person name="Zeng Q."/>
            <person name="Gargeya S."/>
            <person name="Alvarado L."/>
            <person name="Berlin A."/>
            <person name="Chapman S.B."/>
            <person name="Chen Z."/>
            <person name="Freedman E."/>
            <person name="Gellesch M."/>
            <person name="Goldberg J."/>
            <person name="Griggs A."/>
            <person name="Gujja S."/>
            <person name="Heilman E."/>
            <person name="Heiman D."/>
            <person name="Howarth C."/>
            <person name="Mehta T."/>
            <person name="Neiman D."/>
            <person name="Pearson M."/>
            <person name="Roberts A."/>
            <person name="Saif S."/>
            <person name="Shea T."/>
            <person name="Shenoy N."/>
            <person name="Sisk P."/>
            <person name="Stolte C."/>
            <person name="Sykes S."/>
            <person name="White J."/>
            <person name="Yandava C."/>
            <person name="Burger G."/>
            <person name="Gray M.W."/>
            <person name="Holland P.W.H."/>
            <person name="King N."/>
            <person name="Lang F.B.F."/>
            <person name="Roger A.J."/>
            <person name="Ruiz-Trillo I."/>
            <person name="Haas B."/>
            <person name="Nusbaum C."/>
            <person name="Birren B."/>
        </authorList>
    </citation>
    <scope>NUCLEOTIDE SEQUENCE [LARGE SCALE GENOMIC DNA]</scope>
    <source>
        <strain evidence="2 3">JP610</strain>
    </source>
</reference>
<feature type="compositionally biased region" description="Polar residues" evidence="1">
    <location>
        <begin position="1"/>
        <end position="14"/>
    </location>
</feature>
<evidence type="ECO:0000256" key="1">
    <source>
        <dbReference type="SAM" id="MobiDB-lite"/>
    </source>
</evidence>
<gene>
    <name evidence="2" type="ORF">SARC_01550</name>
</gene>
<keyword evidence="3" id="KW-1185">Reference proteome</keyword>
<organism evidence="2 3">
    <name type="scientific">Sphaeroforma arctica JP610</name>
    <dbReference type="NCBI Taxonomy" id="667725"/>
    <lineage>
        <taxon>Eukaryota</taxon>
        <taxon>Ichthyosporea</taxon>
        <taxon>Ichthyophonida</taxon>
        <taxon>Sphaeroforma</taxon>
    </lineage>
</organism>